<feature type="compositionally biased region" description="Polar residues" evidence="1">
    <location>
        <begin position="1"/>
        <end position="11"/>
    </location>
</feature>
<comment type="caution">
    <text evidence="3">The sequence shown here is derived from an EMBL/GenBank/DDBJ whole genome shotgun (WGS) entry which is preliminary data.</text>
</comment>
<reference evidence="3" key="1">
    <citation type="submission" date="2021-06" db="EMBL/GenBank/DDBJ databases">
        <title>Parelaphostrongylus tenuis whole genome reference sequence.</title>
        <authorList>
            <person name="Garwood T.J."/>
            <person name="Larsen P.A."/>
            <person name="Fountain-Jones N.M."/>
            <person name="Garbe J.R."/>
            <person name="Macchietto M.G."/>
            <person name="Kania S.A."/>
            <person name="Gerhold R.W."/>
            <person name="Richards J.E."/>
            <person name="Wolf T.M."/>
        </authorList>
    </citation>
    <scope>NUCLEOTIDE SEQUENCE</scope>
    <source>
        <strain evidence="3">MNPRO001-30</strain>
        <tissue evidence="3">Meninges</tissue>
    </source>
</reference>
<feature type="compositionally biased region" description="Acidic residues" evidence="1">
    <location>
        <begin position="18"/>
        <end position="30"/>
    </location>
</feature>
<proteinExistence type="predicted"/>
<name>A0AAD5MBL2_PARTN</name>
<protein>
    <recommendedName>
        <fullName evidence="2">PX domain-containing protein</fullName>
    </recommendedName>
</protein>
<dbReference type="InterPro" id="IPR036871">
    <property type="entry name" value="PX_dom_sf"/>
</dbReference>
<dbReference type="AlphaFoldDB" id="A0AAD5MBL2"/>
<dbReference type="GO" id="GO:0035091">
    <property type="term" value="F:phosphatidylinositol binding"/>
    <property type="evidence" value="ECO:0007669"/>
    <property type="project" value="InterPro"/>
</dbReference>
<dbReference type="EMBL" id="JAHQIW010002282">
    <property type="protein sequence ID" value="KAJ1354920.1"/>
    <property type="molecule type" value="Genomic_DNA"/>
</dbReference>
<evidence type="ECO:0000259" key="2">
    <source>
        <dbReference type="PROSITE" id="PS50195"/>
    </source>
</evidence>
<feature type="region of interest" description="Disordered" evidence="1">
    <location>
        <begin position="1"/>
        <end position="30"/>
    </location>
</feature>
<dbReference type="SMART" id="SM00312">
    <property type="entry name" value="PX"/>
    <property type="match status" value="1"/>
</dbReference>
<evidence type="ECO:0000256" key="1">
    <source>
        <dbReference type="SAM" id="MobiDB-lite"/>
    </source>
</evidence>
<organism evidence="3 4">
    <name type="scientific">Parelaphostrongylus tenuis</name>
    <name type="common">Meningeal worm</name>
    <dbReference type="NCBI Taxonomy" id="148309"/>
    <lineage>
        <taxon>Eukaryota</taxon>
        <taxon>Metazoa</taxon>
        <taxon>Ecdysozoa</taxon>
        <taxon>Nematoda</taxon>
        <taxon>Chromadorea</taxon>
        <taxon>Rhabditida</taxon>
        <taxon>Rhabditina</taxon>
        <taxon>Rhabditomorpha</taxon>
        <taxon>Strongyloidea</taxon>
        <taxon>Metastrongylidae</taxon>
        <taxon>Parelaphostrongylus</taxon>
    </lineage>
</organism>
<keyword evidence="4" id="KW-1185">Reference proteome</keyword>
<dbReference type="SUPFAM" id="SSF64268">
    <property type="entry name" value="PX domain"/>
    <property type="match status" value="2"/>
</dbReference>
<evidence type="ECO:0000313" key="4">
    <source>
        <dbReference type="Proteomes" id="UP001196413"/>
    </source>
</evidence>
<evidence type="ECO:0000313" key="3">
    <source>
        <dbReference type="EMBL" id="KAJ1354920.1"/>
    </source>
</evidence>
<dbReference type="Gene3D" id="3.30.1520.10">
    <property type="entry name" value="Phox-like domain"/>
    <property type="match status" value="2"/>
</dbReference>
<accession>A0AAD5MBL2</accession>
<dbReference type="InterPro" id="IPR001683">
    <property type="entry name" value="PX_dom"/>
</dbReference>
<dbReference type="Proteomes" id="UP001196413">
    <property type="component" value="Unassembled WGS sequence"/>
</dbReference>
<dbReference type="PROSITE" id="PS50195">
    <property type="entry name" value="PX"/>
    <property type="match status" value="1"/>
</dbReference>
<gene>
    <name evidence="3" type="ORF">KIN20_012016</name>
</gene>
<sequence length="343" mass="39306">MNGEAVSSTVEKNQRYQEEDDNTEDDDDYSTDDEIQYCDCIASVLAQSIPGVPGKKGIIPYESVFDTQAQARRRGYWIPGVPVNAKIVNVERNTDRKIHLINTLLYTIQLEHGQFKWSVVRNYKDFTALNSRLKAHRAAQQILAPVRRAQERVDAMLESVGIDIIPDHKEDCLYYRHPSNHRRKHSRMAILKREVDALDGRAPITSPENTSPISEEAQMKLQQAVQSGILQDENAAEVSRDAKRKLRTRKKHGLPRFPIIPDSMVSNLEVRKDQLENWLQMLLHIPINRNHHETAEFLEVSRFSFVNELGGKHTEGFVKKTPWRSSSFSRLEALLCPISTTVE</sequence>
<feature type="domain" description="PX" evidence="2">
    <location>
        <begin position="84"/>
        <end position="304"/>
    </location>
</feature>